<accession>A0AAP0HPN8</accession>
<organism evidence="1 2">
    <name type="scientific">Stephania japonica</name>
    <dbReference type="NCBI Taxonomy" id="461633"/>
    <lineage>
        <taxon>Eukaryota</taxon>
        <taxon>Viridiplantae</taxon>
        <taxon>Streptophyta</taxon>
        <taxon>Embryophyta</taxon>
        <taxon>Tracheophyta</taxon>
        <taxon>Spermatophyta</taxon>
        <taxon>Magnoliopsida</taxon>
        <taxon>Ranunculales</taxon>
        <taxon>Menispermaceae</taxon>
        <taxon>Menispermoideae</taxon>
        <taxon>Cissampelideae</taxon>
        <taxon>Stephania</taxon>
    </lineage>
</organism>
<evidence type="ECO:0000313" key="1">
    <source>
        <dbReference type="EMBL" id="KAK9096718.1"/>
    </source>
</evidence>
<dbReference type="AlphaFoldDB" id="A0AAP0HPN8"/>
<dbReference type="EMBL" id="JBBNAE010000009">
    <property type="protein sequence ID" value="KAK9096718.1"/>
    <property type="molecule type" value="Genomic_DNA"/>
</dbReference>
<proteinExistence type="predicted"/>
<protein>
    <submittedName>
        <fullName evidence="1">Uncharacterized protein</fullName>
    </submittedName>
</protein>
<reference evidence="1 2" key="1">
    <citation type="submission" date="2024-01" db="EMBL/GenBank/DDBJ databases">
        <title>Genome assemblies of Stephania.</title>
        <authorList>
            <person name="Yang L."/>
        </authorList>
    </citation>
    <scope>NUCLEOTIDE SEQUENCE [LARGE SCALE GENOMIC DNA]</scope>
    <source>
        <strain evidence="1">QJT</strain>
        <tissue evidence="1">Leaf</tissue>
    </source>
</reference>
<evidence type="ECO:0000313" key="2">
    <source>
        <dbReference type="Proteomes" id="UP001417504"/>
    </source>
</evidence>
<name>A0AAP0HPN8_9MAGN</name>
<sequence>MAIVSDGVEVSKNLRKYELFVRRQGSFSHGFTYSGHRVFLDVFLDVDLEAQRIGEAGHQTLDKSRSPNSYVSKVPDGLQKRFGDNSFAGNAALCGSSPLPDCLLHHLQQHLLKLCMDNCSLEIDFKFFDGLDDAEASASNFALQKKAITSEHKLEASKQWK</sequence>
<keyword evidence="2" id="KW-1185">Reference proteome</keyword>
<gene>
    <name evidence="1" type="ORF">Sjap_022215</name>
</gene>
<comment type="caution">
    <text evidence="1">The sequence shown here is derived from an EMBL/GenBank/DDBJ whole genome shotgun (WGS) entry which is preliminary data.</text>
</comment>
<dbReference type="Proteomes" id="UP001417504">
    <property type="component" value="Unassembled WGS sequence"/>
</dbReference>